<dbReference type="Pfam" id="PF00225">
    <property type="entry name" value="Kinesin"/>
    <property type="match status" value="1"/>
</dbReference>
<proteinExistence type="inferred from homology"/>
<keyword evidence="2" id="KW-0067">ATP-binding</keyword>
<dbReference type="GO" id="GO:0008017">
    <property type="term" value="F:microtubule binding"/>
    <property type="evidence" value="ECO:0007669"/>
    <property type="project" value="InterPro"/>
</dbReference>
<reference evidence="6" key="1">
    <citation type="journal article" date="2019" name="Sci. Rep.">
        <title>Draft genome of Tanacetum cinerariifolium, the natural source of mosquito coil.</title>
        <authorList>
            <person name="Yamashiro T."/>
            <person name="Shiraishi A."/>
            <person name="Satake H."/>
            <person name="Nakayama K."/>
        </authorList>
    </citation>
    <scope>NUCLEOTIDE SEQUENCE</scope>
</reference>
<sequence length="152" mass="16635">GDNTTSSLIPSTKALCKQQLFHELVRLTTIWEFNRCSIIYGVGKAEHRHVGSTNFNLLSSRSHTIFTLTIESSPCGESGEGEAVNFSQLNLIDLAGSESSKAETTGVRQKEGSFINKSLLTLGTVRPPSLPLFYQCNITLQMLTCSFATVNF</sequence>
<organism evidence="6">
    <name type="scientific">Tanacetum cinerariifolium</name>
    <name type="common">Dalmatian daisy</name>
    <name type="synonym">Chrysanthemum cinerariifolium</name>
    <dbReference type="NCBI Taxonomy" id="118510"/>
    <lineage>
        <taxon>Eukaryota</taxon>
        <taxon>Viridiplantae</taxon>
        <taxon>Streptophyta</taxon>
        <taxon>Embryophyta</taxon>
        <taxon>Tracheophyta</taxon>
        <taxon>Spermatophyta</taxon>
        <taxon>Magnoliopsida</taxon>
        <taxon>eudicotyledons</taxon>
        <taxon>Gunneridae</taxon>
        <taxon>Pentapetalae</taxon>
        <taxon>asterids</taxon>
        <taxon>campanulids</taxon>
        <taxon>Asterales</taxon>
        <taxon>Asteraceae</taxon>
        <taxon>Asteroideae</taxon>
        <taxon>Anthemideae</taxon>
        <taxon>Anthemidinae</taxon>
        <taxon>Tanacetum</taxon>
    </lineage>
</organism>
<dbReference type="PANTHER" id="PTHR47968:SF9">
    <property type="entry name" value="KINESIN-LIKE PROTEIN KIN-7K, CHLOROPLASTIC ISOFORM X1"/>
    <property type="match status" value="1"/>
</dbReference>
<dbReference type="PANTHER" id="PTHR47968">
    <property type="entry name" value="CENTROMERE PROTEIN E"/>
    <property type="match status" value="1"/>
</dbReference>
<evidence type="ECO:0000256" key="3">
    <source>
        <dbReference type="ARBA" id="ARBA00023175"/>
    </source>
</evidence>
<evidence type="ECO:0000256" key="2">
    <source>
        <dbReference type="ARBA" id="ARBA00022840"/>
    </source>
</evidence>
<evidence type="ECO:0000313" key="6">
    <source>
        <dbReference type="EMBL" id="GFA94623.1"/>
    </source>
</evidence>
<dbReference type="SMART" id="SM00129">
    <property type="entry name" value="KISc"/>
    <property type="match status" value="1"/>
</dbReference>
<dbReference type="InterPro" id="IPR019821">
    <property type="entry name" value="Kinesin_motor_CS"/>
</dbReference>
<dbReference type="GO" id="GO:0007018">
    <property type="term" value="P:microtubule-based movement"/>
    <property type="evidence" value="ECO:0007669"/>
    <property type="project" value="InterPro"/>
</dbReference>
<dbReference type="InterPro" id="IPR027417">
    <property type="entry name" value="P-loop_NTPase"/>
</dbReference>
<feature type="domain" description="Kinesin motor" evidence="5">
    <location>
        <begin position="1"/>
        <end position="152"/>
    </location>
</feature>
<name>A0A699KKM4_TANCI</name>
<dbReference type="GO" id="GO:0003777">
    <property type="term" value="F:microtubule motor activity"/>
    <property type="evidence" value="ECO:0007669"/>
    <property type="project" value="InterPro"/>
</dbReference>
<feature type="non-terminal residue" evidence="6">
    <location>
        <position position="1"/>
    </location>
</feature>
<dbReference type="InterPro" id="IPR036961">
    <property type="entry name" value="Kinesin_motor_dom_sf"/>
</dbReference>
<gene>
    <name evidence="6" type="ORF">Tci_666595</name>
</gene>
<evidence type="ECO:0000256" key="1">
    <source>
        <dbReference type="ARBA" id="ARBA00022741"/>
    </source>
</evidence>
<comment type="caution">
    <text evidence="4">Lacks conserved residue(s) required for the propagation of feature annotation.</text>
</comment>
<dbReference type="PROSITE" id="PS50067">
    <property type="entry name" value="KINESIN_MOTOR_2"/>
    <property type="match status" value="1"/>
</dbReference>
<accession>A0A699KKM4</accession>
<keyword evidence="3" id="KW-0505">Motor protein</keyword>
<dbReference type="PRINTS" id="PR00380">
    <property type="entry name" value="KINESINHEAVY"/>
</dbReference>
<evidence type="ECO:0000256" key="4">
    <source>
        <dbReference type="PROSITE-ProRule" id="PRU00283"/>
    </source>
</evidence>
<dbReference type="InterPro" id="IPR001752">
    <property type="entry name" value="Kinesin_motor_dom"/>
</dbReference>
<keyword evidence="1" id="KW-0547">Nucleotide-binding</keyword>
<dbReference type="SUPFAM" id="SSF52540">
    <property type="entry name" value="P-loop containing nucleoside triphosphate hydrolases"/>
    <property type="match status" value="1"/>
</dbReference>
<dbReference type="PROSITE" id="PS00411">
    <property type="entry name" value="KINESIN_MOTOR_1"/>
    <property type="match status" value="1"/>
</dbReference>
<dbReference type="EMBL" id="BKCJ010519622">
    <property type="protein sequence ID" value="GFA94623.1"/>
    <property type="molecule type" value="Genomic_DNA"/>
</dbReference>
<evidence type="ECO:0000259" key="5">
    <source>
        <dbReference type="PROSITE" id="PS50067"/>
    </source>
</evidence>
<dbReference type="InterPro" id="IPR027640">
    <property type="entry name" value="Kinesin-like_fam"/>
</dbReference>
<comment type="caution">
    <text evidence="6">The sequence shown here is derived from an EMBL/GenBank/DDBJ whole genome shotgun (WGS) entry which is preliminary data.</text>
</comment>
<protein>
    <submittedName>
        <fullName evidence="6">Kinesin-like protein KIN-7K, chloroplastic isoform X1</fullName>
    </submittedName>
</protein>
<dbReference type="GO" id="GO:0005524">
    <property type="term" value="F:ATP binding"/>
    <property type="evidence" value="ECO:0007669"/>
    <property type="project" value="UniProtKB-KW"/>
</dbReference>
<dbReference type="AlphaFoldDB" id="A0A699KKM4"/>
<dbReference type="Gene3D" id="3.40.850.10">
    <property type="entry name" value="Kinesin motor domain"/>
    <property type="match status" value="1"/>
</dbReference>
<comment type="similarity">
    <text evidence="4">Belongs to the TRAFAC class myosin-kinesin ATPase superfamily. Kinesin family.</text>
</comment>